<comment type="caution">
    <text evidence="1">The sequence shown here is derived from an EMBL/GenBank/DDBJ whole genome shotgun (WGS) entry which is preliminary data.</text>
</comment>
<keyword evidence="2" id="KW-1185">Reference proteome</keyword>
<accession>A0A6V7H3C2</accession>
<dbReference type="Proteomes" id="UP000752696">
    <property type="component" value="Unassembled WGS sequence"/>
</dbReference>
<gene>
    <name evidence="1" type="ORF">MHI_LOCUS427265</name>
</gene>
<dbReference type="OrthoDB" id="10552576at2759"/>
<name>A0A6V7H3C2_9HYME</name>
<feature type="non-terminal residue" evidence="1">
    <location>
        <position position="206"/>
    </location>
</feature>
<dbReference type="EMBL" id="CAJDYZ010007131">
    <property type="protein sequence ID" value="CAD1474069.1"/>
    <property type="molecule type" value="Genomic_DNA"/>
</dbReference>
<proteinExistence type="predicted"/>
<dbReference type="AlphaFoldDB" id="A0A6V7H3C2"/>
<protein>
    <submittedName>
        <fullName evidence="1">Uncharacterized protein</fullName>
    </submittedName>
</protein>
<reference evidence="1" key="1">
    <citation type="submission" date="2020-07" db="EMBL/GenBank/DDBJ databases">
        <authorList>
            <person name="Nazaruddin N."/>
        </authorList>
    </citation>
    <scope>NUCLEOTIDE SEQUENCE</scope>
</reference>
<sequence length="206" mass="23519">MDLNSKKKVRMHVNYQRSEIAGENVHATARGTHQLWPADCKPIPMKTGGTRDPHWHSRLLTDYFSLRQHSRVPSTSAQLPPFDLSTSRFSRSSLFQFTSCFDDEFLDSLCNYGCRIEGKTMLKARARELRDGIIRQICDLGIAIQRAASIVQSATRAARAPRIIVTHIIRVTLPRRIFSSLYVSFRSLELPHSPSPFDIPWQARVL</sequence>
<evidence type="ECO:0000313" key="1">
    <source>
        <dbReference type="EMBL" id="CAD1474069.1"/>
    </source>
</evidence>
<organism evidence="1 2">
    <name type="scientific">Heterotrigona itama</name>
    <dbReference type="NCBI Taxonomy" id="395501"/>
    <lineage>
        <taxon>Eukaryota</taxon>
        <taxon>Metazoa</taxon>
        <taxon>Ecdysozoa</taxon>
        <taxon>Arthropoda</taxon>
        <taxon>Hexapoda</taxon>
        <taxon>Insecta</taxon>
        <taxon>Pterygota</taxon>
        <taxon>Neoptera</taxon>
        <taxon>Endopterygota</taxon>
        <taxon>Hymenoptera</taxon>
        <taxon>Apocrita</taxon>
        <taxon>Aculeata</taxon>
        <taxon>Apoidea</taxon>
        <taxon>Anthophila</taxon>
        <taxon>Apidae</taxon>
        <taxon>Heterotrigona</taxon>
    </lineage>
</organism>
<evidence type="ECO:0000313" key="2">
    <source>
        <dbReference type="Proteomes" id="UP000752696"/>
    </source>
</evidence>